<gene>
    <name evidence="1" type="ORF">D515_04933</name>
</gene>
<accession>R1GY40</accession>
<evidence type="ECO:0000313" key="1">
    <source>
        <dbReference type="EMBL" id="EOD80954.1"/>
    </source>
</evidence>
<comment type="caution">
    <text evidence="1">The sequence shown here is derived from an EMBL/GenBank/DDBJ whole genome shotgun (WGS) entry which is preliminary data.</text>
</comment>
<sequence>MDLFSTQQADTTKPSILLGFKDSVKFKRVLLIYYQYTRAPIA</sequence>
<name>R1GY40_9GAMM</name>
<keyword evidence="2" id="KW-1185">Reference proteome</keyword>
<reference evidence="1 2" key="1">
    <citation type="journal article" date="2014" name="PLoS ONE">
        <title>Grimontia indica AK16(T), sp. nov., Isolated from a Seawater Sample Reports the Presence of Pathogenic Genes Similar to Vibrio Genus.</title>
        <authorList>
            <person name="Singh A."/>
            <person name="Vaidya B."/>
            <person name="Khatri I."/>
            <person name="Srinivas T.N."/>
            <person name="Subramanian S."/>
            <person name="Korpole S."/>
            <person name="Pinnaka A.K."/>
        </authorList>
    </citation>
    <scope>NUCLEOTIDE SEQUENCE [LARGE SCALE GENOMIC DNA]</scope>
    <source>
        <strain evidence="1 2">AK16</strain>
    </source>
</reference>
<dbReference type="AlphaFoldDB" id="R1GY40"/>
<proteinExistence type="predicted"/>
<dbReference type="Proteomes" id="UP000011223">
    <property type="component" value="Unassembled WGS sequence"/>
</dbReference>
<dbReference type="EMBL" id="ANFM02000009">
    <property type="protein sequence ID" value="EOD80954.1"/>
    <property type="molecule type" value="Genomic_DNA"/>
</dbReference>
<protein>
    <submittedName>
        <fullName evidence="1">Uncharacterized protein</fullName>
    </submittedName>
</protein>
<organism evidence="1 2">
    <name type="scientific">Grimontia indica</name>
    <dbReference type="NCBI Taxonomy" id="1056512"/>
    <lineage>
        <taxon>Bacteria</taxon>
        <taxon>Pseudomonadati</taxon>
        <taxon>Pseudomonadota</taxon>
        <taxon>Gammaproteobacteria</taxon>
        <taxon>Vibrionales</taxon>
        <taxon>Vibrionaceae</taxon>
        <taxon>Grimontia</taxon>
    </lineage>
</organism>
<evidence type="ECO:0000313" key="2">
    <source>
        <dbReference type="Proteomes" id="UP000011223"/>
    </source>
</evidence>